<proteinExistence type="predicted"/>
<keyword evidence="2" id="KW-1185">Reference proteome</keyword>
<accession>A0A6N6VQH7</accession>
<gene>
    <name evidence="1" type="ORF">GCL60_13935</name>
</gene>
<dbReference type="InterPro" id="IPR021459">
    <property type="entry name" value="GH101-related"/>
</dbReference>
<protein>
    <submittedName>
        <fullName evidence="1">Uncharacterized protein</fullName>
    </submittedName>
</protein>
<evidence type="ECO:0000313" key="1">
    <source>
        <dbReference type="EMBL" id="KAB8036937.1"/>
    </source>
</evidence>
<comment type="caution">
    <text evidence="1">The sequence shown here is derived from an EMBL/GenBank/DDBJ whole genome shotgun (WGS) entry which is preliminary data.</text>
</comment>
<sequence>MGKFINILNIEKAFIFMNLLLKKYSFIFSISLSFPLFAFADQEFVEIKLDNWTAEINPRTLEVIGKMDEKSTSIATPVTENLGEYKNLLNSPNKTSWNYPEKNLNVEISKNKNQIIFKFTSSKSQTFEWPSTLQANISETNNSENIILPDGEGLLIPVTDPFWLVNFEKYNATNYSMQDQLTMPFFGNITDDNTVSYISDSSLNNTIKILKNKDTLFVQQEHVFRQKDNYAPYIVKINLDNKKNILAPAIHFRNNLIEKKEFITFKQKKDINPEIDKLYGALHAYIWGTGRTEQALDLLSSLGIKNLWIGYDEGKNDKYKVNKKFIEKAKKLCYLIGPYDTWENIQDPKTADTPLSIFPNAWPKAAIVNENGKKMPGFHNRGYEASSEYFARQKPINKDLYDRAEKFKSTGINSYFLDVDATGTVHDDYSEDHPMNTAKDMQNRITRLKHLRDMKFVLGSETAVYWAVPYLSFAHGNNAVFNNPHWTLARDKKAYGRWFPNERPEFFFKSILAPKDYEDTKYNPLYRIPLFQTVFHDSIITTDRWEIPITKFKNLKEKRLLIGLLYGVPSIWSLDIKQIKDYSKDLKKISAFFQTYHKKIGGVQLTKFSYLTEDKLVQQTQFGEIATATVNFSNRIYNNIPANSIEIFYIKENKKEIFTP</sequence>
<organism evidence="1 2">
    <name type="scientific">Silvanigrella paludirubra</name>
    <dbReference type="NCBI Taxonomy" id="2499159"/>
    <lineage>
        <taxon>Bacteria</taxon>
        <taxon>Pseudomonadati</taxon>
        <taxon>Bdellovibrionota</taxon>
        <taxon>Oligoflexia</taxon>
        <taxon>Silvanigrellales</taxon>
        <taxon>Silvanigrellaceae</taxon>
        <taxon>Silvanigrella</taxon>
    </lineage>
</organism>
<dbReference type="Pfam" id="PF11308">
    <property type="entry name" value="Glyco_hydro_129"/>
    <property type="match status" value="1"/>
</dbReference>
<name>A0A6N6VQH7_9BACT</name>
<reference evidence="1 2" key="1">
    <citation type="submission" date="2019-10" db="EMBL/GenBank/DDBJ databases">
        <title>New species of Slilvanegrellaceae.</title>
        <authorList>
            <person name="Pitt A."/>
            <person name="Hahn M.W."/>
        </authorList>
    </citation>
    <scope>NUCLEOTIDE SEQUENCE [LARGE SCALE GENOMIC DNA]</scope>
    <source>
        <strain evidence="1 2">SP-Ram-0.45-NSY-1</strain>
    </source>
</reference>
<dbReference type="AlphaFoldDB" id="A0A6N6VQH7"/>
<evidence type="ECO:0000313" key="2">
    <source>
        <dbReference type="Proteomes" id="UP000437748"/>
    </source>
</evidence>
<dbReference type="EMBL" id="WFLM01000005">
    <property type="protein sequence ID" value="KAB8036937.1"/>
    <property type="molecule type" value="Genomic_DNA"/>
</dbReference>
<dbReference type="Proteomes" id="UP000437748">
    <property type="component" value="Unassembled WGS sequence"/>
</dbReference>